<comment type="caution">
    <text evidence="1">The sequence shown here is derived from an EMBL/GenBank/DDBJ whole genome shotgun (WGS) entry which is preliminary data.</text>
</comment>
<proteinExistence type="predicted"/>
<evidence type="ECO:0000313" key="2">
    <source>
        <dbReference type="Proteomes" id="UP000248146"/>
    </source>
</evidence>
<dbReference type="EMBL" id="QJRX01000011">
    <property type="protein sequence ID" value="PYC20227.1"/>
    <property type="molecule type" value="Genomic_DNA"/>
</dbReference>
<gene>
    <name evidence="1" type="ORF">DMO17_18695</name>
</gene>
<organism evidence="1 2">
    <name type="scientific">Aquipseudomonas alcaligenes</name>
    <name type="common">Pseudomonas alcaligenes</name>
    <dbReference type="NCBI Taxonomy" id="43263"/>
    <lineage>
        <taxon>Bacteria</taxon>
        <taxon>Pseudomonadati</taxon>
        <taxon>Pseudomonadota</taxon>
        <taxon>Gammaproteobacteria</taxon>
        <taxon>Pseudomonadales</taxon>
        <taxon>Pseudomonadaceae</taxon>
        <taxon>Aquipseudomonas</taxon>
    </lineage>
</organism>
<sequence length="135" mass="15121">MWKGSGSTKSQEDVFSIAHVLLEFSADLDRVFVYKVAKIIYGSLDTAVGGLSQQLKVRRINSISSINLILTLEHQCEHQKKIDVSRIVLKRLEKAGLRVKNFSIEMKAPGDAGRLGSRVSMCIPTIDFQRWSKVS</sequence>
<accession>A0A2V4LGP4</accession>
<evidence type="ECO:0000313" key="1">
    <source>
        <dbReference type="EMBL" id="PYC20227.1"/>
    </source>
</evidence>
<protein>
    <submittedName>
        <fullName evidence="1">Uncharacterized protein</fullName>
    </submittedName>
</protein>
<reference evidence="1 2" key="1">
    <citation type="submission" date="2018-06" db="EMBL/GenBank/DDBJ databases">
        <title>Pseudomonas diversity within urban Lake Michigan freshwaters.</title>
        <authorList>
            <person name="Batrich M."/>
            <person name="Hatzopoulos T."/>
            <person name="Putonti C."/>
        </authorList>
    </citation>
    <scope>NUCLEOTIDE SEQUENCE [LARGE SCALE GENOMIC DNA]</scope>
    <source>
        <strain evidence="1 2">MB-090714</strain>
    </source>
</reference>
<dbReference type="RefSeq" id="WP_110683992.1">
    <property type="nucleotide sequence ID" value="NZ_QJRX01000011.1"/>
</dbReference>
<dbReference type="Proteomes" id="UP000248146">
    <property type="component" value="Unassembled WGS sequence"/>
</dbReference>
<name>A0A2V4LGP4_AQUAC</name>
<dbReference type="AlphaFoldDB" id="A0A2V4LGP4"/>